<reference evidence="2 3" key="1">
    <citation type="submission" date="2019-11" db="EMBL/GenBank/DDBJ databases">
        <title>Comparison of genomes from free-living endosymbiotic cyanobacteria isolated from Azolla.</title>
        <authorList>
            <person name="Thiel T."/>
            <person name="Pratte B."/>
        </authorList>
    </citation>
    <scope>NUCLEOTIDE SEQUENCE [LARGE SCALE GENOMIC DNA]</scope>
    <source>
        <strain evidence="2 3">N2B</strain>
    </source>
</reference>
<feature type="transmembrane region" description="Helical" evidence="1">
    <location>
        <begin position="12"/>
        <end position="30"/>
    </location>
</feature>
<protein>
    <submittedName>
        <fullName evidence="2">Uncharacterized protein</fullName>
    </submittedName>
</protein>
<sequence>MDIILTYRKIPINLVIFISLLINYLLVNRVNAKTRKNIDLIVYSNNYERRSEAITVNYSFNSAQDIRENKNITPTLANEPVKVFPNPNEINLPTPINPLRKPDTNSEQDNTPIQQNITPTLPKKDLELFILNALSNSATKYPWIIDPRDNFSFYSSTFNPLQDTRYIDLSTKFSSEDPVINRFTFAEFPKQDQLYWILPGNRVVVETKGWQSGIVYQGESTDSVTRQTIRLTQRLWGMQAVFSLPQGVQELIEEIGINQFTVESVAAEVNNPVGVTAAPININGSNANNSITSIVPSISSVTTEKDPLILQNFPTSDLQPLLGEVSLTRGSVIPEETLKKAGFVWGNPLTRQRTRFIPIITSTPGIKVGNREQFGNFDLFNILLNSSISENQRNLYYLNSLYWVSLGERRSNLGIRNTINKHDWHRLYFSRSHSRTLLEYDSLEPKATYTNISSNPGVSLSLSFSEIKIDELQTANSTLGMLIGGVFNLIDFPHLNTSLQEAQERLSRQESFANLDSKSTPEQRRKINQVLNRTLFLSNRTSGLEQVSGKLTFPSTITPNSSSLWQIRTGNHQRAVQLIDGKRTWNEGKTFISKADVSNNSFGRLTSVNVPFSSQQTPNRSLATRVTLTAPDGQQYIQDWNSANITSVPIDIRAFDIAFDRIELSQDGQIKTYLQTFGGYLYLPAIEALWAGSSGKWNYSLSSGIWFNLQADSAFNITNNFGIQEPMLGIYTNGVLNFINTNIEFDADGKTRSITNHIPSLQFSWNSAANSQNPAYLNLSYFFSHQNRNLNYSLSTSLLLLDNQSSLTPLGFIQGKLGFNTGLEFNTSVEIRDEFFYTFDGLKRINSHWSVGTYLQNFRNIDKGIRNRVSNFSYGLVIQHNVPGSNNFWESRIGMSGDRFEVRFEGGFRF</sequence>
<name>A0ABR6SDE3_ANAVA</name>
<gene>
    <name evidence="2" type="ORF">GNE12_20270</name>
</gene>
<proteinExistence type="predicted"/>
<accession>A0ABR6SDE3</accession>
<comment type="caution">
    <text evidence="2">The sequence shown here is derived from an EMBL/GenBank/DDBJ whole genome shotgun (WGS) entry which is preliminary data.</text>
</comment>
<keyword evidence="1" id="KW-0472">Membrane</keyword>
<evidence type="ECO:0000256" key="1">
    <source>
        <dbReference type="SAM" id="Phobius"/>
    </source>
</evidence>
<keyword evidence="1" id="KW-0812">Transmembrane</keyword>
<evidence type="ECO:0000313" key="3">
    <source>
        <dbReference type="Proteomes" id="UP000570851"/>
    </source>
</evidence>
<evidence type="ECO:0000313" key="2">
    <source>
        <dbReference type="EMBL" id="MBC1304253.1"/>
    </source>
</evidence>
<keyword evidence="1" id="KW-1133">Transmembrane helix</keyword>
<keyword evidence="3" id="KW-1185">Reference proteome</keyword>
<dbReference type="EMBL" id="JACKZP010000097">
    <property type="protein sequence ID" value="MBC1304253.1"/>
    <property type="molecule type" value="Genomic_DNA"/>
</dbReference>
<organism evidence="2 3">
    <name type="scientific">Trichormus variabilis N2B</name>
    <dbReference type="NCBI Taxonomy" id="2681315"/>
    <lineage>
        <taxon>Bacteria</taxon>
        <taxon>Bacillati</taxon>
        <taxon>Cyanobacteriota</taxon>
        <taxon>Cyanophyceae</taxon>
        <taxon>Nostocales</taxon>
        <taxon>Nostocaceae</taxon>
        <taxon>Trichormus</taxon>
    </lineage>
</organism>
<dbReference type="Proteomes" id="UP000570851">
    <property type="component" value="Unassembled WGS sequence"/>
</dbReference>